<dbReference type="AlphaFoldDB" id="A0AAJ0GC93"/>
<feature type="compositionally biased region" description="Pro residues" evidence="1">
    <location>
        <begin position="8"/>
        <end position="32"/>
    </location>
</feature>
<feature type="region of interest" description="Disordered" evidence="1">
    <location>
        <begin position="121"/>
        <end position="144"/>
    </location>
</feature>
<gene>
    <name evidence="2" type="ORF">LTR09_005481</name>
</gene>
<dbReference type="Proteomes" id="UP001271007">
    <property type="component" value="Unassembled WGS sequence"/>
</dbReference>
<proteinExistence type="predicted"/>
<evidence type="ECO:0000256" key="1">
    <source>
        <dbReference type="SAM" id="MobiDB-lite"/>
    </source>
</evidence>
<evidence type="ECO:0000313" key="3">
    <source>
        <dbReference type="Proteomes" id="UP001271007"/>
    </source>
</evidence>
<name>A0AAJ0GC93_9PEZI</name>
<organism evidence="2 3">
    <name type="scientific">Extremus antarcticus</name>
    <dbReference type="NCBI Taxonomy" id="702011"/>
    <lineage>
        <taxon>Eukaryota</taxon>
        <taxon>Fungi</taxon>
        <taxon>Dikarya</taxon>
        <taxon>Ascomycota</taxon>
        <taxon>Pezizomycotina</taxon>
        <taxon>Dothideomycetes</taxon>
        <taxon>Dothideomycetidae</taxon>
        <taxon>Mycosphaerellales</taxon>
        <taxon>Extremaceae</taxon>
        <taxon>Extremus</taxon>
    </lineage>
</organism>
<comment type="caution">
    <text evidence="2">The sequence shown here is derived from an EMBL/GenBank/DDBJ whole genome shotgun (WGS) entry which is preliminary data.</text>
</comment>
<accession>A0AAJ0GC93</accession>
<feature type="region of interest" description="Disordered" evidence="1">
    <location>
        <begin position="1"/>
        <end position="45"/>
    </location>
</feature>
<keyword evidence="3" id="KW-1185">Reference proteome</keyword>
<reference evidence="2" key="1">
    <citation type="submission" date="2023-04" db="EMBL/GenBank/DDBJ databases">
        <title>Black Yeasts Isolated from many extreme environments.</title>
        <authorList>
            <person name="Coleine C."/>
            <person name="Stajich J.E."/>
            <person name="Selbmann L."/>
        </authorList>
    </citation>
    <scope>NUCLEOTIDE SEQUENCE</scope>
    <source>
        <strain evidence="2">CCFEE 5312</strain>
    </source>
</reference>
<dbReference type="EMBL" id="JAWDJX010000016">
    <property type="protein sequence ID" value="KAK3053312.1"/>
    <property type="molecule type" value="Genomic_DNA"/>
</dbReference>
<evidence type="ECO:0000313" key="2">
    <source>
        <dbReference type="EMBL" id="KAK3053312.1"/>
    </source>
</evidence>
<protein>
    <submittedName>
        <fullName evidence="2">Uncharacterized protein</fullName>
    </submittedName>
</protein>
<sequence length="234" mass="25646">MPRKTFPPAGPPLGTRPPGPPPGFRPPPPPGFRPEFGSRPLPDSAFVETGAKHHNARGTFPFFHAMNNDPAKTKTFTIVLALTPALVPIGENMVKGDLKNMKWSAHVKWQETPQTWQVTFPASAESVKSPRKPSPPSGKATKALQEPSQPTIYNFFSSHPCSTATMALESLLIQSAMIVNWMAWLEGYGLQIEGQEIQQVQQVPKPGEVWTINRPGVPSDIFAHASRAPLQDME</sequence>